<dbReference type="SMART" id="SM00862">
    <property type="entry name" value="Trans_reg_C"/>
    <property type="match status" value="1"/>
</dbReference>
<dbReference type="GO" id="GO:0032993">
    <property type="term" value="C:protein-DNA complex"/>
    <property type="evidence" value="ECO:0007669"/>
    <property type="project" value="TreeGrafter"/>
</dbReference>
<evidence type="ECO:0000256" key="6">
    <source>
        <dbReference type="PROSITE-ProRule" id="PRU00169"/>
    </source>
</evidence>
<feature type="DNA-binding region" description="OmpR/PhoB-type" evidence="7">
    <location>
        <begin position="150"/>
        <end position="249"/>
    </location>
</feature>
<dbReference type="GO" id="GO:0005829">
    <property type="term" value="C:cytosol"/>
    <property type="evidence" value="ECO:0007669"/>
    <property type="project" value="TreeGrafter"/>
</dbReference>
<dbReference type="EMBL" id="BX569691">
    <property type="protein sequence ID" value="CAE07419.1"/>
    <property type="molecule type" value="Genomic_DNA"/>
</dbReference>
<dbReference type="GO" id="GO:0006355">
    <property type="term" value="P:regulation of DNA-templated transcription"/>
    <property type="evidence" value="ECO:0007669"/>
    <property type="project" value="InterPro"/>
</dbReference>
<dbReference type="InterPro" id="IPR001867">
    <property type="entry name" value="OmpR/PhoB-type_DNA-bd"/>
</dbReference>
<keyword evidence="1" id="KW-0597">Phosphoprotein</keyword>
<keyword evidence="12" id="KW-1185">Reference proteome</keyword>
<dbReference type="SMART" id="SM00448">
    <property type="entry name" value="REC"/>
    <property type="match status" value="1"/>
</dbReference>
<gene>
    <name evidence="11" type="ordered locus">SYNW0904</name>
</gene>
<dbReference type="Gene3D" id="3.40.50.2300">
    <property type="match status" value="1"/>
</dbReference>
<evidence type="ECO:0000256" key="8">
    <source>
        <dbReference type="SAM" id="MobiDB-lite"/>
    </source>
</evidence>
<evidence type="ECO:0000256" key="3">
    <source>
        <dbReference type="ARBA" id="ARBA00023015"/>
    </source>
</evidence>
<keyword evidence="4 7" id="KW-0238">DNA-binding</keyword>
<name>Q7U7S7_PARMW</name>
<dbReference type="Proteomes" id="UP000001422">
    <property type="component" value="Chromosome"/>
</dbReference>
<evidence type="ECO:0000256" key="2">
    <source>
        <dbReference type="ARBA" id="ARBA00023012"/>
    </source>
</evidence>
<evidence type="ECO:0000259" key="10">
    <source>
        <dbReference type="PROSITE" id="PS51755"/>
    </source>
</evidence>
<dbReference type="KEGG" id="syw:SYNW0904"/>
<dbReference type="InterPro" id="IPR036388">
    <property type="entry name" value="WH-like_DNA-bd_sf"/>
</dbReference>
<dbReference type="GO" id="GO:0000976">
    <property type="term" value="F:transcription cis-regulatory region binding"/>
    <property type="evidence" value="ECO:0007669"/>
    <property type="project" value="TreeGrafter"/>
</dbReference>
<dbReference type="Pfam" id="PF00486">
    <property type="entry name" value="Trans_reg_C"/>
    <property type="match status" value="1"/>
</dbReference>
<feature type="domain" description="Response regulatory" evidence="9">
    <location>
        <begin position="33"/>
        <end position="142"/>
    </location>
</feature>
<keyword evidence="2" id="KW-0902">Two-component regulatory system</keyword>
<dbReference type="PROSITE" id="PS50110">
    <property type="entry name" value="RESPONSE_REGULATORY"/>
    <property type="match status" value="1"/>
</dbReference>
<feature type="domain" description="OmpR/PhoB-type" evidence="10">
    <location>
        <begin position="150"/>
        <end position="249"/>
    </location>
</feature>
<evidence type="ECO:0000313" key="11">
    <source>
        <dbReference type="EMBL" id="CAE07419.1"/>
    </source>
</evidence>
<evidence type="ECO:0000256" key="4">
    <source>
        <dbReference type="ARBA" id="ARBA00023125"/>
    </source>
</evidence>
<dbReference type="AlphaFoldDB" id="Q7U7S7"/>
<sequence>MTSTPRDLTVEPSAPSADPLILPQSGTGQEPSRVLVVEPHPTLRTVLVQRLRQDGHLTAAVGRASEALEVCQDQSPDLLVSAEILEQGSALRLADQLRCPVIVLTARSGADPVVGLLDDGADDVLRKPFGLEELAARCRTLLKRGHNGLQERVTVGPLEVHLLLRQVTLRDQPVELSPREFALLCALLMPPGLVRSRQELLRMAWPPFSGGPRSVDTQVLTLRRKLEQAGLGEGGGITTVRQRGYRFSLDTLPAS</sequence>
<accession>Q7U7S7</accession>
<feature type="region of interest" description="Disordered" evidence="8">
    <location>
        <begin position="1"/>
        <end position="30"/>
    </location>
</feature>
<proteinExistence type="predicted"/>
<dbReference type="InterPro" id="IPR039420">
    <property type="entry name" value="WalR-like"/>
</dbReference>
<dbReference type="GO" id="GO:0000156">
    <property type="term" value="F:phosphorelay response regulator activity"/>
    <property type="evidence" value="ECO:0007669"/>
    <property type="project" value="TreeGrafter"/>
</dbReference>
<organism evidence="11 12">
    <name type="scientific">Parasynechococcus marenigrum (strain WH8102)</name>
    <dbReference type="NCBI Taxonomy" id="84588"/>
    <lineage>
        <taxon>Bacteria</taxon>
        <taxon>Bacillati</taxon>
        <taxon>Cyanobacteriota</taxon>
        <taxon>Cyanophyceae</taxon>
        <taxon>Synechococcales</taxon>
        <taxon>Prochlorococcaceae</taxon>
        <taxon>Parasynechococcus</taxon>
        <taxon>Parasynechococcus marenigrum</taxon>
    </lineage>
</organism>
<evidence type="ECO:0000256" key="1">
    <source>
        <dbReference type="ARBA" id="ARBA00022553"/>
    </source>
</evidence>
<dbReference type="PANTHER" id="PTHR48111">
    <property type="entry name" value="REGULATOR OF RPOS"/>
    <property type="match status" value="1"/>
</dbReference>
<dbReference type="InterPro" id="IPR011006">
    <property type="entry name" value="CheY-like_superfamily"/>
</dbReference>
<dbReference type="SUPFAM" id="SSF52172">
    <property type="entry name" value="CheY-like"/>
    <property type="match status" value="1"/>
</dbReference>
<reference evidence="11 12" key="1">
    <citation type="journal article" date="2003" name="Nature">
        <title>The genome of a motile marine Synechococcus.</title>
        <authorList>
            <person name="Palenik B."/>
            <person name="Brahamsha B."/>
            <person name="Larimer F."/>
            <person name="Land M."/>
            <person name="Hauser L."/>
            <person name="Chain P."/>
            <person name="Lamerdin J."/>
            <person name="Regala W."/>
            <person name="Allen E.A."/>
            <person name="McCarren J."/>
            <person name="Paulsen I."/>
            <person name="Dufresne A."/>
            <person name="Partensky F."/>
            <person name="Webb E."/>
            <person name="Waterbury J."/>
        </authorList>
    </citation>
    <scope>NUCLEOTIDE SEQUENCE [LARGE SCALE GENOMIC DNA]</scope>
    <source>
        <strain evidence="11 12">WH8102</strain>
    </source>
</reference>
<dbReference type="PANTHER" id="PTHR48111:SF1">
    <property type="entry name" value="TWO-COMPONENT RESPONSE REGULATOR ORR33"/>
    <property type="match status" value="1"/>
</dbReference>
<evidence type="ECO:0000256" key="5">
    <source>
        <dbReference type="ARBA" id="ARBA00023163"/>
    </source>
</evidence>
<comment type="caution">
    <text evidence="6">Lacks conserved residue(s) required for the propagation of feature annotation.</text>
</comment>
<evidence type="ECO:0000259" key="9">
    <source>
        <dbReference type="PROSITE" id="PS50110"/>
    </source>
</evidence>
<evidence type="ECO:0000313" key="12">
    <source>
        <dbReference type="Proteomes" id="UP000001422"/>
    </source>
</evidence>
<evidence type="ECO:0000256" key="7">
    <source>
        <dbReference type="PROSITE-ProRule" id="PRU01091"/>
    </source>
</evidence>
<dbReference type="PROSITE" id="PS51755">
    <property type="entry name" value="OMPR_PHOB"/>
    <property type="match status" value="1"/>
</dbReference>
<dbReference type="HOGENOM" id="CLU_000445_30_4_3"/>
<dbReference type="Pfam" id="PF00072">
    <property type="entry name" value="Response_reg"/>
    <property type="match status" value="1"/>
</dbReference>
<dbReference type="InterPro" id="IPR001789">
    <property type="entry name" value="Sig_transdc_resp-reg_receiver"/>
</dbReference>
<protein>
    <submittedName>
        <fullName evidence="11">Two-component response regulator</fullName>
    </submittedName>
</protein>
<dbReference type="CDD" id="cd00383">
    <property type="entry name" value="trans_reg_C"/>
    <property type="match status" value="1"/>
</dbReference>
<dbReference type="Gene3D" id="1.10.10.10">
    <property type="entry name" value="Winged helix-like DNA-binding domain superfamily/Winged helix DNA-binding domain"/>
    <property type="match status" value="1"/>
</dbReference>
<keyword evidence="3" id="KW-0805">Transcription regulation</keyword>
<keyword evidence="5" id="KW-0804">Transcription</keyword>
<dbReference type="RefSeq" id="WP_011127769.1">
    <property type="nucleotide sequence ID" value="NC_005070.1"/>
</dbReference>
<dbReference type="eggNOG" id="COG0745">
    <property type="taxonomic scope" value="Bacteria"/>
</dbReference>
<dbReference type="STRING" id="84588.SYNW0904"/>